<proteinExistence type="inferred from homology"/>
<keyword evidence="3 6" id="KW-0687">Ribonucleoprotein</keyword>
<keyword evidence="2 6" id="KW-0689">Ribosomal protein</keyword>
<dbReference type="InterPro" id="IPR020568">
    <property type="entry name" value="Ribosomal_Su5_D2-typ_SF"/>
</dbReference>
<dbReference type="GO" id="GO:0022627">
    <property type="term" value="C:cytosolic small ribosomal subunit"/>
    <property type="evidence" value="ECO:0007669"/>
    <property type="project" value="TreeGrafter"/>
</dbReference>
<evidence type="ECO:0000259" key="9">
    <source>
        <dbReference type="PROSITE" id="PS50881"/>
    </source>
</evidence>
<organism evidence="10 11">
    <name type="scientific">Ascaris lumbricoides</name>
    <name type="common">Giant roundworm</name>
    <dbReference type="NCBI Taxonomy" id="6252"/>
    <lineage>
        <taxon>Eukaryota</taxon>
        <taxon>Metazoa</taxon>
        <taxon>Ecdysozoa</taxon>
        <taxon>Nematoda</taxon>
        <taxon>Chromadorea</taxon>
        <taxon>Rhabditida</taxon>
        <taxon>Spirurina</taxon>
        <taxon>Ascaridomorpha</taxon>
        <taxon>Ascaridoidea</taxon>
        <taxon>Ascarididae</taxon>
        <taxon>Ascaris</taxon>
    </lineage>
</organism>
<dbReference type="InterPro" id="IPR005711">
    <property type="entry name" value="Ribosomal_uS5_euk/arc"/>
</dbReference>
<dbReference type="InterPro" id="IPR000851">
    <property type="entry name" value="Ribosomal_uS5"/>
</dbReference>
<sequence length="317" mass="35371">MYYESVLCLCGASVYLLVRVLMDLSMCVFLRGLMDRRGAFRGGFGSYSFGSFGGSSDSRISNGSLDRSWTRSRSRGGGRPAAIRNRRVTSDAEKPWIPVTKLGRLVKEGKVKTVEDIYLHSVSIKEFQIIDHILPHLHEDVLKIMPVQKMTKNGLRTRFKAFVAMGDRDGHVGVGVKCAKEVAAAIRGAVFNAKTAMIPVRRGFWNSTSGSPHTVASKITGIHNEVRVRLYPAPRNTGIVGPPLVQRVLDLGGIKDCYTSVSNPFFLGHLIKATYLAIRMTYWYIPPKNADNEEVYERSLDTQKQFMERKLNATTSH</sequence>
<dbReference type="Gene3D" id="3.30.230.10">
    <property type="match status" value="1"/>
</dbReference>
<reference evidence="11" key="1">
    <citation type="submission" date="2017-02" db="UniProtKB">
        <authorList>
            <consortium name="WormBaseParasite"/>
        </authorList>
    </citation>
    <scope>IDENTIFICATION</scope>
</reference>
<dbReference type="PANTHER" id="PTHR13718:SF4">
    <property type="entry name" value="40S RIBOSOMAL PROTEIN S2"/>
    <property type="match status" value="1"/>
</dbReference>
<evidence type="ECO:0000256" key="3">
    <source>
        <dbReference type="ARBA" id="ARBA00023274"/>
    </source>
</evidence>
<comment type="similarity">
    <text evidence="1 7">Belongs to the universal ribosomal protein uS5 family.</text>
</comment>
<keyword evidence="10" id="KW-1185">Reference proteome</keyword>
<dbReference type="Gene3D" id="3.30.160.20">
    <property type="match status" value="1"/>
</dbReference>
<dbReference type="SUPFAM" id="SSF54211">
    <property type="entry name" value="Ribosomal protein S5 domain 2-like"/>
    <property type="match status" value="1"/>
</dbReference>
<dbReference type="Pfam" id="PF00333">
    <property type="entry name" value="Ribosomal_S5"/>
    <property type="match status" value="1"/>
</dbReference>
<evidence type="ECO:0000256" key="4">
    <source>
        <dbReference type="ARBA" id="ARBA00035255"/>
    </source>
</evidence>
<dbReference type="GO" id="GO:0003735">
    <property type="term" value="F:structural constituent of ribosome"/>
    <property type="evidence" value="ECO:0007669"/>
    <property type="project" value="UniProtKB-UniRule"/>
</dbReference>
<evidence type="ECO:0000256" key="8">
    <source>
        <dbReference type="SAM" id="MobiDB-lite"/>
    </source>
</evidence>
<feature type="domain" description="S5 DRBM" evidence="9">
    <location>
        <begin position="137"/>
        <end position="200"/>
    </location>
</feature>
<dbReference type="InterPro" id="IPR005324">
    <property type="entry name" value="Ribosomal_uS5_C"/>
</dbReference>
<dbReference type="WBParaSite" id="ALUE_0000476301-mRNA-1">
    <property type="protein sequence ID" value="ALUE_0000476301-mRNA-1"/>
    <property type="gene ID" value="ALUE_0000476301"/>
</dbReference>
<dbReference type="FunFam" id="3.30.160.20:FF:000002">
    <property type="entry name" value="40S ribosomal protein S2"/>
    <property type="match status" value="1"/>
</dbReference>
<dbReference type="NCBIfam" id="TIGR01020">
    <property type="entry name" value="uS5_euk_arch"/>
    <property type="match status" value="1"/>
</dbReference>
<dbReference type="Proteomes" id="UP000036681">
    <property type="component" value="Unplaced"/>
</dbReference>
<dbReference type="PANTHER" id="PTHR13718">
    <property type="entry name" value="RIBOSOMAL S SUBUNIT"/>
    <property type="match status" value="1"/>
</dbReference>
<dbReference type="Pfam" id="PF03719">
    <property type="entry name" value="Ribosomal_S5_C"/>
    <property type="match status" value="1"/>
</dbReference>
<evidence type="ECO:0000256" key="2">
    <source>
        <dbReference type="ARBA" id="ARBA00022980"/>
    </source>
</evidence>
<dbReference type="AlphaFoldDB" id="A0A0M3HR84"/>
<dbReference type="InterPro" id="IPR013810">
    <property type="entry name" value="Ribosomal_uS5_N"/>
</dbReference>
<evidence type="ECO:0000256" key="5">
    <source>
        <dbReference type="ARBA" id="ARBA00035407"/>
    </source>
</evidence>
<protein>
    <recommendedName>
        <fullName evidence="4">Small ribosomal subunit protein uS5</fullName>
    </recommendedName>
    <alternativeName>
        <fullName evidence="5">40S ribosomal protein S2</fullName>
    </alternativeName>
</protein>
<dbReference type="PROSITE" id="PS50881">
    <property type="entry name" value="S5_DSRBD"/>
    <property type="match status" value="1"/>
</dbReference>
<dbReference type="InterPro" id="IPR014721">
    <property type="entry name" value="Ribsml_uS5_D2-typ_fold_subgr"/>
</dbReference>
<feature type="region of interest" description="Disordered" evidence="8">
    <location>
        <begin position="56"/>
        <end position="82"/>
    </location>
</feature>
<accession>A0A0M3HR84</accession>
<evidence type="ECO:0000313" key="10">
    <source>
        <dbReference type="Proteomes" id="UP000036681"/>
    </source>
</evidence>
<evidence type="ECO:0000256" key="6">
    <source>
        <dbReference type="PROSITE-ProRule" id="PRU00268"/>
    </source>
</evidence>
<evidence type="ECO:0000313" key="11">
    <source>
        <dbReference type="WBParaSite" id="ALUE_0000476301-mRNA-1"/>
    </source>
</evidence>
<dbReference type="SUPFAM" id="SSF54768">
    <property type="entry name" value="dsRNA-binding domain-like"/>
    <property type="match status" value="1"/>
</dbReference>
<evidence type="ECO:0000256" key="1">
    <source>
        <dbReference type="ARBA" id="ARBA00008945"/>
    </source>
</evidence>
<dbReference type="GO" id="GO:0006412">
    <property type="term" value="P:translation"/>
    <property type="evidence" value="ECO:0007669"/>
    <property type="project" value="InterPro"/>
</dbReference>
<dbReference type="GO" id="GO:0003723">
    <property type="term" value="F:RNA binding"/>
    <property type="evidence" value="ECO:0007669"/>
    <property type="project" value="InterPro"/>
</dbReference>
<evidence type="ECO:0000256" key="7">
    <source>
        <dbReference type="RuleBase" id="RU003823"/>
    </source>
</evidence>
<name>A0A0M3HR84_ASCLU</name>